<dbReference type="Pfam" id="PF01585">
    <property type="entry name" value="G-patch"/>
    <property type="match status" value="1"/>
</dbReference>
<protein>
    <recommendedName>
        <fullName evidence="2">G-patch domain-containing protein</fullName>
    </recommendedName>
</protein>
<keyword evidence="4" id="KW-1185">Reference proteome</keyword>
<dbReference type="GO" id="GO:0003676">
    <property type="term" value="F:nucleic acid binding"/>
    <property type="evidence" value="ECO:0007669"/>
    <property type="project" value="InterPro"/>
</dbReference>
<organism evidence="3 4">
    <name type="scientific">Punica granatum</name>
    <name type="common">Pomegranate</name>
    <dbReference type="NCBI Taxonomy" id="22663"/>
    <lineage>
        <taxon>Eukaryota</taxon>
        <taxon>Viridiplantae</taxon>
        <taxon>Streptophyta</taxon>
        <taxon>Embryophyta</taxon>
        <taxon>Tracheophyta</taxon>
        <taxon>Spermatophyta</taxon>
        <taxon>Magnoliopsida</taxon>
        <taxon>eudicotyledons</taxon>
        <taxon>Gunneridae</taxon>
        <taxon>Pentapetalae</taxon>
        <taxon>rosids</taxon>
        <taxon>malvids</taxon>
        <taxon>Myrtales</taxon>
        <taxon>Lythraceae</taxon>
        <taxon>Punica</taxon>
    </lineage>
</organism>
<accession>A0A2I0K3M5</accession>
<reference evidence="3 4" key="1">
    <citation type="submission" date="2017-11" db="EMBL/GenBank/DDBJ databases">
        <title>De-novo sequencing of pomegranate (Punica granatum L.) genome.</title>
        <authorList>
            <person name="Akparov Z."/>
            <person name="Amiraslanov A."/>
            <person name="Hajiyeva S."/>
            <person name="Abbasov M."/>
            <person name="Kaur K."/>
            <person name="Hamwieh A."/>
            <person name="Solovyev V."/>
            <person name="Salamov A."/>
            <person name="Braich B."/>
            <person name="Kosarev P."/>
            <person name="Mahmoud A."/>
            <person name="Hajiyev E."/>
            <person name="Babayeva S."/>
            <person name="Izzatullayeva V."/>
            <person name="Mammadov A."/>
            <person name="Mammadov A."/>
            <person name="Sharifova S."/>
            <person name="Ojaghi J."/>
            <person name="Eynullazada K."/>
            <person name="Bayramov B."/>
            <person name="Abdulazimova A."/>
            <person name="Shahmuradov I."/>
        </authorList>
    </citation>
    <scope>NUCLEOTIDE SEQUENCE [LARGE SCALE GENOMIC DNA]</scope>
    <source>
        <strain evidence="4">cv. AG2017</strain>
        <tissue evidence="3">Leaf</tissue>
    </source>
</reference>
<dbReference type="Proteomes" id="UP000233551">
    <property type="component" value="Unassembled WGS sequence"/>
</dbReference>
<gene>
    <name evidence="3" type="ORF">CRG98_016886</name>
</gene>
<dbReference type="InterPro" id="IPR000467">
    <property type="entry name" value="G_patch_dom"/>
</dbReference>
<feature type="compositionally biased region" description="Polar residues" evidence="1">
    <location>
        <begin position="15"/>
        <end position="27"/>
    </location>
</feature>
<dbReference type="AlphaFoldDB" id="A0A2I0K3M5"/>
<evidence type="ECO:0000259" key="2">
    <source>
        <dbReference type="PROSITE" id="PS50174"/>
    </source>
</evidence>
<dbReference type="PANTHER" id="PTHR32108:SF9">
    <property type="entry name" value="REVERSE TRANSCRIPTASE RNASE H-LIKE DOMAIN-CONTAINING PROTEIN"/>
    <property type="match status" value="1"/>
</dbReference>
<proteinExistence type="predicted"/>
<dbReference type="PANTHER" id="PTHR32108">
    <property type="entry name" value="DNA-DIRECTED RNA POLYMERASE SUBUNIT ALPHA"/>
    <property type="match status" value="1"/>
</dbReference>
<name>A0A2I0K3M5_PUNGR</name>
<evidence type="ECO:0000313" key="3">
    <source>
        <dbReference type="EMBL" id="PKI62723.1"/>
    </source>
</evidence>
<feature type="compositionally biased region" description="Low complexity" evidence="1">
    <location>
        <begin position="28"/>
        <end position="38"/>
    </location>
</feature>
<dbReference type="PROSITE" id="PS50174">
    <property type="entry name" value="G_PATCH"/>
    <property type="match status" value="1"/>
</dbReference>
<dbReference type="SMART" id="SM00443">
    <property type="entry name" value="G_patch"/>
    <property type="match status" value="1"/>
</dbReference>
<feature type="domain" description="G-patch" evidence="2">
    <location>
        <begin position="340"/>
        <end position="386"/>
    </location>
</feature>
<evidence type="ECO:0000256" key="1">
    <source>
        <dbReference type="SAM" id="MobiDB-lite"/>
    </source>
</evidence>
<sequence length="386" mass="42745">MPSPVVHHYAPTLPQAPQYQPSAPRVSQPTQQFPPLQGQQGGAGNRSHAGKIGTIAPGSNFDPTIQDQSKQCEYHRGAPGHTLDTCWRLREMIQEMIDAKELVFNAVRSPNVQANPLPDHGPARGPSINMIPICTSGEGESEQGCPSPFVIEYVSAEAAVRFTGIDASLTLFIIDVPTREPYSDDKVPWTYEGSVGSLEQQLGVMGITRSGRVYENSAVIDKGKAPAAETEVIPGVLRTPPKRVTEEEAEAFMKIIKMNIDLNRVRPSKTAVRAYDGSRRELKFIVEERIITVKGEEDYAIYKETTVPYISVGNDENLPFHSFETISVIWDYREVGPSRADRMIGNVLLRHNYIPGTGLGAREQGINRPIEVEEYKHRRGLGFRPS</sequence>
<comment type="caution">
    <text evidence="3">The sequence shown here is derived from an EMBL/GenBank/DDBJ whole genome shotgun (WGS) entry which is preliminary data.</text>
</comment>
<feature type="region of interest" description="Disordered" evidence="1">
    <location>
        <begin position="1"/>
        <end position="48"/>
    </location>
</feature>
<dbReference type="EMBL" id="PGOL01000940">
    <property type="protein sequence ID" value="PKI62723.1"/>
    <property type="molecule type" value="Genomic_DNA"/>
</dbReference>
<evidence type="ECO:0000313" key="4">
    <source>
        <dbReference type="Proteomes" id="UP000233551"/>
    </source>
</evidence>